<dbReference type="PRINTS" id="PR01046">
    <property type="entry name" value="TRNASYNTHPRO"/>
</dbReference>
<dbReference type="SUPFAM" id="SSF55681">
    <property type="entry name" value="Class II aaRS and biotin synthetases"/>
    <property type="match status" value="1"/>
</dbReference>
<evidence type="ECO:0000256" key="1">
    <source>
        <dbReference type="ARBA" id="ARBA00004305"/>
    </source>
</evidence>
<keyword evidence="9" id="KW-0030">Aminoacyl-tRNA synthetase</keyword>
<feature type="chain" id="PRO_5035461457" description="Probable proline--tRNA ligase, mitochondrial" evidence="14">
    <location>
        <begin position="21"/>
        <end position="526"/>
    </location>
</feature>
<evidence type="ECO:0000256" key="3">
    <source>
        <dbReference type="ARBA" id="ARBA00022598"/>
    </source>
</evidence>
<dbReference type="FunFam" id="3.40.50.800:FF:000020">
    <property type="entry name" value="Probable proline--tRNA ligase, mitochondrial"/>
    <property type="match status" value="1"/>
</dbReference>
<evidence type="ECO:0000256" key="2">
    <source>
        <dbReference type="ARBA" id="ARBA00012831"/>
    </source>
</evidence>
<dbReference type="AlphaFoldDB" id="A0A8J9YYV1"/>
<keyword evidence="17" id="KW-1185">Reference proteome</keyword>
<dbReference type="PROSITE" id="PS50862">
    <property type="entry name" value="AA_TRNA_LIGASE_II"/>
    <property type="match status" value="1"/>
</dbReference>
<keyword evidence="4" id="KW-0547">Nucleotide-binding</keyword>
<dbReference type="InterPro" id="IPR036621">
    <property type="entry name" value="Anticodon-bd_dom_sf"/>
</dbReference>
<keyword evidence="14" id="KW-0732">Signal</keyword>
<dbReference type="InterPro" id="IPR002316">
    <property type="entry name" value="Pro-tRNA-ligase_IIa"/>
</dbReference>
<dbReference type="InterPro" id="IPR033730">
    <property type="entry name" value="ProRS_core_prok"/>
</dbReference>
<evidence type="ECO:0000256" key="5">
    <source>
        <dbReference type="ARBA" id="ARBA00022840"/>
    </source>
</evidence>
<dbReference type="GO" id="GO:0005524">
    <property type="term" value="F:ATP binding"/>
    <property type="evidence" value="ECO:0007669"/>
    <property type="project" value="UniProtKB-KW"/>
</dbReference>
<accession>A0A8J9YYV1</accession>
<sequence>MRVFICTSVQLLALLNREVAHTCVLRRYLHDGKLRVSNMFQPMSTRQGKVSGKGKEFTCKSQRLMLQTGLIRQAHPGAFHLMGPALRAVEKLVRLVDQEMAAIGGQKVEMPTLTPGELWKATDRWDTMGTELFKLQDRHKADYCLGPTHEEAVTEIVAAQSNLSYKQLPIKLYQITRKFRDERRPRFGLLRGREFLMKDLYTFDTSEDTARETYEGVSQAYSRVFNRLGLDYVKVEADPGDIGGSLSHEYHLPAEVGEDQLLVCSEYVGCSFGANKEAIAADQSSCPSCSGALSLTQGIEVGHTFYLGTKYSAVFNASFLNNKGQPQLCEMGCYGLGMTRILAAAVEVLSLADQIRWPGVIAPYQVYIIPPKAVGSGVIAPYQVYIIPPKVCIGVGVIAPYQVYIIPPKAVGSGVIAPYQVYIIPPKKGSKEEAAAQLAEDLYDIIPQQLPHLKGEVLLDDRSHMTIGKRLKDANVLGYPYVIVVGKQVLEEEQRFELIHQTGKQTQTHHVSREELLQLLSNCVTI</sequence>
<dbReference type="EC" id="6.1.1.15" evidence="2"/>
<dbReference type="CDD" id="cd00779">
    <property type="entry name" value="ProRS_core_prok"/>
    <property type="match status" value="1"/>
</dbReference>
<protein>
    <recommendedName>
        <fullName evidence="13">Probable proline--tRNA ligase, mitochondrial</fullName>
        <ecNumber evidence="2">6.1.1.15</ecNumber>
    </recommendedName>
    <alternativeName>
        <fullName evidence="10">Prolyl-tRNA synthetase</fullName>
    </alternativeName>
</protein>
<keyword evidence="6" id="KW-0648">Protein biosynthesis</keyword>
<feature type="signal peptide" evidence="14">
    <location>
        <begin position="1"/>
        <end position="20"/>
    </location>
</feature>
<evidence type="ECO:0000256" key="11">
    <source>
        <dbReference type="ARBA" id="ARBA00047671"/>
    </source>
</evidence>
<dbReference type="Gene3D" id="3.30.930.10">
    <property type="entry name" value="Bira Bifunctional Protein, Domain 2"/>
    <property type="match status" value="1"/>
</dbReference>
<evidence type="ECO:0000256" key="7">
    <source>
        <dbReference type="ARBA" id="ARBA00022946"/>
    </source>
</evidence>
<dbReference type="EMBL" id="OV696698">
    <property type="protein sequence ID" value="CAH1244108.1"/>
    <property type="molecule type" value="Genomic_DNA"/>
</dbReference>
<evidence type="ECO:0000313" key="16">
    <source>
        <dbReference type="EMBL" id="CAH1244108.1"/>
    </source>
</evidence>
<evidence type="ECO:0000256" key="9">
    <source>
        <dbReference type="ARBA" id="ARBA00023146"/>
    </source>
</evidence>
<organism evidence="16 17">
    <name type="scientific">Branchiostoma lanceolatum</name>
    <name type="common">Common lancelet</name>
    <name type="synonym">Amphioxus lanceolatum</name>
    <dbReference type="NCBI Taxonomy" id="7740"/>
    <lineage>
        <taxon>Eukaryota</taxon>
        <taxon>Metazoa</taxon>
        <taxon>Chordata</taxon>
        <taxon>Cephalochordata</taxon>
        <taxon>Leptocardii</taxon>
        <taxon>Amphioxiformes</taxon>
        <taxon>Branchiostomatidae</taxon>
        <taxon>Branchiostoma</taxon>
    </lineage>
</organism>
<dbReference type="InterPro" id="IPR006195">
    <property type="entry name" value="aa-tRNA-synth_II"/>
</dbReference>
<evidence type="ECO:0000256" key="8">
    <source>
        <dbReference type="ARBA" id="ARBA00023128"/>
    </source>
</evidence>
<dbReference type="InterPro" id="IPR002314">
    <property type="entry name" value="aa-tRNA-synt_IIb"/>
</dbReference>
<dbReference type="GO" id="GO:0004827">
    <property type="term" value="F:proline-tRNA ligase activity"/>
    <property type="evidence" value="ECO:0007669"/>
    <property type="project" value="UniProtKB-EC"/>
</dbReference>
<dbReference type="Proteomes" id="UP000838412">
    <property type="component" value="Chromosome 13"/>
</dbReference>
<dbReference type="Pfam" id="PF00587">
    <property type="entry name" value="tRNA-synt_2b"/>
    <property type="match status" value="1"/>
</dbReference>
<keyword evidence="5" id="KW-0067">ATP-binding</keyword>
<dbReference type="PANTHER" id="PTHR42753:SF10">
    <property type="entry name" value="PROLINE--TRNA LIGASE, MITOCHONDRIAL-RELATED"/>
    <property type="match status" value="1"/>
</dbReference>
<comment type="subcellular location">
    <subcellularLocation>
        <location evidence="1">Mitochondrion matrix</location>
    </subcellularLocation>
</comment>
<dbReference type="OrthoDB" id="10267474at2759"/>
<evidence type="ECO:0000256" key="4">
    <source>
        <dbReference type="ARBA" id="ARBA00022741"/>
    </source>
</evidence>
<dbReference type="Pfam" id="PF03129">
    <property type="entry name" value="HGTP_anticodon"/>
    <property type="match status" value="1"/>
</dbReference>
<keyword evidence="8" id="KW-0496">Mitochondrion</keyword>
<evidence type="ECO:0000256" key="12">
    <source>
        <dbReference type="ARBA" id="ARBA00058798"/>
    </source>
</evidence>
<dbReference type="InterPro" id="IPR004154">
    <property type="entry name" value="Anticodon-bd"/>
</dbReference>
<dbReference type="PANTHER" id="PTHR42753">
    <property type="entry name" value="MITOCHONDRIAL RIBOSOME PROTEIN L39/PROLYL-TRNA LIGASE FAMILY MEMBER"/>
    <property type="match status" value="1"/>
</dbReference>
<evidence type="ECO:0000313" key="17">
    <source>
        <dbReference type="Proteomes" id="UP000838412"/>
    </source>
</evidence>
<feature type="domain" description="Aminoacyl-transfer RNA synthetases class-II family profile" evidence="15">
    <location>
        <begin position="90"/>
        <end position="363"/>
    </location>
</feature>
<evidence type="ECO:0000256" key="14">
    <source>
        <dbReference type="SAM" id="SignalP"/>
    </source>
</evidence>
<evidence type="ECO:0000256" key="13">
    <source>
        <dbReference type="ARBA" id="ARBA00071545"/>
    </source>
</evidence>
<keyword evidence="7" id="KW-0809">Transit peptide</keyword>
<dbReference type="SUPFAM" id="SSF52954">
    <property type="entry name" value="Class II aaRS ABD-related"/>
    <property type="match status" value="1"/>
</dbReference>
<keyword evidence="3" id="KW-0436">Ligase</keyword>
<dbReference type="InterPro" id="IPR045864">
    <property type="entry name" value="aa-tRNA-synth_II/BPL/LPL"/>
</dbReference>
<name>A0A8J9YYV1_BRALA</name>
<comment type="catalytic activity">
    <reaction evidence="11">
        <text>tRNA(Pro) + L-proline + ATP = L-prolyl-tRNA(Pro) + AMP + diphosphate</text>
        <dbReference type="Rhea" id="RHEA:14305"/>
        <dbReference type="Rhea" id="RHEA-COMP:9700"/>
        <dbReference type="Rhea" id="RHEA-COMP:9702"/>
        <dbReference type="ChEBI" id="CHEBI:30616"/>
        <dbReference type="ChEBI" id="CHEBI:33019"/>
        <dbReference type="ChEBI" id="CHEBI:60039"/>
        <dbReference type="ChEBI" id="CHEBI:78442"/>
        <dbReference type="ChEBI" id="CHEBI:78532"/>
        <dbReference type="ChEBI" id="CHEBI:456215"/>
        <dbReference type="EC" id="6.1.1.15"/>
    </reaction>
</comment>
<comment type="function">
    <text evidence="12">Mitochondrial aminoacyl-tRNA synthetase that catalyzes the specific attachment of the proline amino acid (aa) to the homologous transfer RNA (tRNA), further participating in protein synthesis. The reaction occurs in a two steps: proline is first activated by ATP to form Pro-AMP and then transferred to the acceptor end of tRNA(Pro).</text>
</comment>
<dbReference type="GO" id="GO:0006433">
    <property type="term" value="P:prolyl-tRNA aminoacylation"/>
    <property type="evidence" value="ECO:0007669"/>
    <property type="project" value="InterPro"/>
</dbReference>
<gene>
    <name evidence="16" type="primary">PARS2</name>
    <name evidence="16" type="ORF">BLAG_LOCUS6832</name>
</gene>
<dbReference type="FunFam" id="3.30.930.10:FF:000042">
    <property type="entry name" value="probable proline--tRNA ligase, mitochondrial"/>
    <property type="match status" value="1"/>
</dbReference>
<dbReference type="InterPro" id="IPR050062">
    <property type="entry name" value="Pro-tRNA_synthetase"/>
</dbReference>
<evidence type="ECO:0000259" key="15">
    <source>
        <dbReference type="PROSITE" id="PS50862"/>
    </source>
</evidence>
<dbReference type="GO" id="GO:0005759">
    <property type="term" value="C:mitochondrial matrix"/>
    <property type="evidence" value="ECO:0007669"/>
    <property type="project" value="UniProtKB-SubCell"/>
</dbReference>
<proteinExistence type="predicted"/>
<evidence type="ECO:0000256" key="6">
    <source>
        <dbReference type="ARBA" id="ARBA00022917"/>
    </source>
</evidence>
<evidence type="ECO:0000256" key="10">
    <source>
        <dbReference type="ARBA" id="ARBA00029731"/>
    </source>
</evidence>
<reference evidence="16" key="1">
    <citation type="submission" date="2022-01" db="EMBL/GenBank/DDBJ databases">
        <authorList>
            <person name="Braso-Vives M."/>
        </authorList>
    </citation>
    <scope>NUCLEOTIDE SEQUENCE</scope>
</reference>
<dbReference type="Gene3D" id="3.40.50.800">
    <property type="entry name" value="Anticodon-binding domain"/>
    <property type="match status" value="1"/>
</dbReference>